<feature type="non-terminal residue" evidence="2">
    <location>
        <position position="1"/>
    </location>
</feature>
<feature type="region of interest" description="Disordered" evidence="1">
    <location>
        <begin position="1"/>
        <end position="111"/>
    </location>
</feature>
<gene>
    <name evidence="2" type="ORF">AVDCRST_MAG52-460</name>
</gene>
<dbReference type="EMBL" id="CADCTN010000030">
    <property type="protein sequence ID" value="CAA9219409.1"/>
    <property type="molecule type" value="Genomic_DNA"/>
</dbReference>
<keyword evidence="2" id="KW-0346">Stress response</keyword>
<feature type="compositionally biased region" description="Low complexity" evidence="1">
    <location>
        <begin position="9"/>
        <end position="29"/>
    </location>
</feature>
<feature type="compositionally biased region" description="Gly residues" evidence="1">
    <location>
        <begin position="41"/>
        <end position="53"/>
    </location>
</feature>
<sequence>DRRVGDLGQAADQDAARPHPGGAAQGGRRPPLHRRHPDPGDGPGGQAAGVGRGPGHRRVGAAGEGRRPGALLPRGPARGRGARRGSGHPARARRARRRRRAHRGDDRPLPL</sequence>
<dbReference type="AlphaFoldDB" id="A0A6J4HA65"/>
<evidence type="ECO:0000256" key="1">
    <source>
        <dbReference type="SAM" id="MobiDB-lite"/>
    </source>
</evidence>
<name>A0A6J4HA65_9ACTN</name>
<feature type="non-terminal residue" evidence="2">
    <location>
        <position position="111"/>
    </location>
</feature>
<reference evidence="2" key="1">
    <citation type="submission" date="2020-02" db="EMBL/GenBank/DDBJ databases">
        <authorList>
            <person name="Meier V. D."/>
        </authorList>
    </citation>
    <scope>NUCLEOTIDE SEQUENCE</scope>
    <source>
        <strain evidence="2">AVDCRST_MAG52</strain>
    </source>
</reference>
<evidence type="ECO:0000313" key="2">
    <source>
        <dbReference type="EMBL" id="CAA9219409.1"/>
    </source>
</evidence>
<accession>A0A6J4HA65</accession>
<proteinExistence type="predicted"/>
<organism evidence="2">
    <name type="scientific">uncultured Blastococcus sp</name>
    <dbReference type="NCBI Taxonomy" id="217144"/>
    <lineage>
        <taxon>Bacteria</taxon>
        <taxon>Bacillati</taxon>
        <taxon>Actinomycetota</taxon>
        <taxon>Actinomycetes</taxon>
        <taxon>Geodermatophilales</taxon>
        <taxon>Geodermatophilaceae</taxon>
        <taxon>Blastococcus</taxon>
        <taxon>environmental samples</taxon>
    </lineage>
</organism>
<protein>
    <submittedName>
        <fullName evidence="2">Heat shock protein 60 family co-chaperone GroES</fullName>
    </submittedName>
</protein>
<feature type="compositionally biased region" description="Basic residues" evidence="1">
    <location>
        <begin position="80"/>
        <end position="102"/>
    </location>
</feature>